<organism evidence="1 2">
    <name type="scientific">Hydrogenoanaerobacterium saccharovorans</name>
    <dbReference type="NCBI Taxonomy" id="474960"/>
    <lineage>
        <taxon>Bacteria</taxon>
        <taxon>Bacillati</taxon>
        <taxon>Bacillota</taxon>
        <taxon>Clostridia</taxon>
        <taxon>Eubacteriales</taxon>
        <taxon>Oscillospiraceae</taxon>
        <taxon>Hydrogenoanaerobacterium</taxon>
    </lineage>
</organism>
<dbReference type="Proteomes" id="UP000199158">
    <property type="component" value="Unassembled WGS sequence"/>
</dbReference>
<dbReference type="RefSeq" id="WP_123811030.1">
    <property type="nucleotide sequence ID" value="NZ_FOCG01000001.1"/>
</dbReference>
<keyword evidence="2" id="KW-1185">Reference proteome</keyword>
<evidence type="ECO:0000313" key="2">
    <source>
        <dbReference type="Proteomes" id="UP000199158"/>
    </source>
</evidence>
<accession>A0A1H7Z105</accession>
<reference evidence="1 2" key="1">
    <citation type="submission" date="2016-10" db="EMBL/GenBank/DDBJ databases">
        <authorList>
            <person name="de Groot N.N."/>
        </authorList>
    </citation>
    <scope>NUCLEOTIDE SEQUENCE [LARGE SCALE GENOMIC DNA]</scope>
    <source>
        <strain evidence="1 2">CGMCC 1.5070</strain>
    </source>
</reference>
<sequence>MMKNYANGSQMPMGLGMALAKNLDAMNYFATLSPDQQQQVINHTHVIQSKEQMQQYVQRLAENKLDLF</sequence>
<dbReference type="STRING" id="474960.SAMN05216180_0385"/>
<dbReference type="EMBL" id="FOCG01000001">
    <property type="protein sequence ID" value="SEM52232.1"/>
    <property type="molecule type" value="Genomic_DNA"/>
</dbReference>
<proteinExistence type="predicted"/>
<protein>
    <submittedName>
        <fullName evidence="1">Uncharacterized protein</fullName>
    </submittedName>
</protein>
<dbReference type="AlphaFoldDB" id="A0A1H7Z105"/>
<gene>
    <name evidence="1" type="ORF">SAMN05216180_0385</name>
</gene>
<evidence type="ECO:0000313" key="1">
    <source>
        <dbReference type="EMBL" id="SEM52232.1"/>
    </source>
</evidence>
<name>A0A1H7Z105_9FIRM</name>
<dbReference type="OrthoDB" id="1936216at2"/>